<dbReference type="Proteomes" id="UP000735874">
    <property type="component" value="Unassembled WGS sequence"/>
</dbReference>
<evidence type="ECO:0000313" key="7">
    <source>
        <dbReference type="Proteomes" id="UP000251314"/>
    </source>
</evidence>
<evidence type="ECO:0008006" key="8">
    <source>
        <dbReference type="Google" id="ProtNLM"/>
    </source>
</evidence>
<evidence type="ECO:0000313" key="1">
    <source>
        <dbReference type="EMBL" id="KAG2807852.1"/>
    </source>
</evidence>
<dbReference type="VEuPathDB" id="FungiDB:PC110_g18112"/>
<dbReference type="EMBL" id="RCMV01003415">
    <property type="protein sequence ID" value="KAG3198918.1"/>
    <property type="molecule type" value="Genomic_DNA"/>
</dbReference>
<dbReference type="Proteomes" id="UP000736787">
    <property type="component" value="Unassembled WGS sequence"/>
</dbReference>
<dbReference type="EMBL" id="RCMK01002802">
    <property type="protein sequence ID" value="KAG2878395.1"/>
    <property type="molecule type" value="Genomic_DNA"/>
</dbReference>
<evidence type="ECO:0000313" key="5">
    <source>
        <dbReference type="EMBL" id="KAG3198918.1"/>
    </source>
</evidence>
<evidence type="ECO:0000313" key="4">
    <source>
        <dbReference type="EMBL" id="KAG2956965.1"/>
    </source>
</evidence>
<name>A0A329RMC3_9STRA</name>
<dbReference type="Proteomes" id="UP000774804">
    <property type="component" value="Unassembled WGS sequence"/>
</dbReference>
<dbReference type="Proteomes" id="UP000697107">
    <property type="component" value="Unassembled WGS sequence"/>
</dbReference>
<dbReference type="EMBL" id="RCML01002809">
    <property type="protein sequence ID" value="KAG2956965.1"/>
    <property type="molecule type" value="Genomic_DNA"/>
</dbReference>
<dbReference type="Proteomes" id="UP000251314">
    <property type="component" value="Unassembled WGS sequence"/>
</dbReference>
<dbReference type="Proteomes" id="UP000760860">
    <property type="component" value="Unassembled WGS sequence"/>
</dbReference>
<sequence>MADRVRSNLGATAGNSYVHRVLKGMIYIVKKLRIEKLTMDKQTNKVKCKVFVEELIKHVKKSDMIIYLDEANFDIQLPRGNDWSCVEERMMVAFPHRKAWN</sequence>
<comment type="caution">
    <text evidence="6">The sequence shown here is derived from an EMBL/GenBank/DDBJ whole genome shotgun (WGS) entry which is preliminary data.</text>
</comment>
<proteinExistence type="predicted"/>
<dbReference type="EMBL" id="RCMI01003004">
    <property type="protein sequence ID" value="KAG2873917.1"/>
    <property type="molecule type" value="Genomic_DNA"/>
</dbReference>
<reference evidence="1" key="2">
    <citation type="submission" date="2018-10" db="EMBL/GenBank/DDBJ databases">
        <title>Effector identification in a new, highly contiguous assembly of the strawberry crown rot pathogen Phytophthora cactorum.</title>
        <authorList>
            <person name="Armitage A.D."/>
            <person name="Nellist C.F."/>
            <person name="Bates H."/>
            <person name="Vickerstaff R.J."/>
            <person name="Harrison R.J."/>
        </authorList>
    </citation>
    <scope>NUCLEOTIDE SEQUENCE</scope>
    <source>
        <strain evidence="1">15-7</strain>
        <strain evidence="2">4032</strain>
        <strain evidence="3">4040</strain>
        <strain evidence="4">P415</strain>
        <strain evidence="5">P421</strain>
    </source>
</reference>
<dbReference type="EMBL" id="MJFZ01000746">
    <property type="protein sequence ID" value="RAW25480.1"/>
    <property type="molecule type" value="Genomic_DNA"/>
</dbReference>
<accession>A0A329RMC3</accession>
<protein>
    <recommendedName>
        <fullName evidence="8">Tc1-like transposase DDE domain-containing protein</fullName>
    </recommendedName>
</protein>
<organism evidence="6 7">
    <name type="scientific">Phytophthora cactorum</name>
    <dbReference type="NCBI Taxonomy" id="29920"/>
    <lineage>
        <taxon>Eukaryota</taxon>
        <taxon>Sar</taxon>
        <taxon>Stramenopiles</taxon>
        <taxon>Oomycota</taxon>
        <taxon>Peronosporomycetes</taxon>
        <taxon>Peronosporales</taxon>
        <taxon>Peronosporaceae</taxon>
        <taxon>Phytophthora</taxon>
    </lineage>
</organism>
<dbReference type="AlphaFoldDB" id="A0A329RMC3"/>
<gene>
    <name evidence="6" type="ORF">PC110_g18112</name>
    <name evidence="1" type="ORF">PC113_g24008</name>
    <name evidence="2" type="ORF">PC115_g24258</name>
    <name evidence="3" type="ORF">PC117_g26932</name>
    <name evidence="4" type="ORF">PC118_g24233</name>
    <name evidence="5" type="ORF">PC129_g24249</name>
</gene>
<reference evidence="6 7" key="1">
    <citation type="submission" date="2018-01" db="EMBL/GenBank/DDBJ databases">
        <title>Draft genome of the strawberry crown rot pathogen Phytophthora cactorum.</title>
        <authorList>
            <person name="Armitage A.D."/>
            <person name="Lysoe E."/>
            <person name="Nellist C.F."/>
            <person name="Harrison R.J."/>
            <person name="Brurberg M.B."/>
        </authorList>
    </citation>
    <scope>NUCLEOTIDE SEQUENCE [LARGE SCALE GENOMIC DNA]</scope>
    <source>
        <strain evidence="6 7">10300</strain>
    </source>
</reference>
<dbReference type="OrthoDB" id="128306at2759"/>
<evidence type="ECO:0000313" key="3">
    <source>
        <dbReference type="EMBL" id="KAG2878395.1"/>
    </source>
</evidence>
<dbReference type="EMBL" id="RCMG01002640">
    <property type="protein sequence ID" value="KAG2807852.1"/>
    <property type="molecule type" value="Genomic_DNA"/>
</dbReference>
<evidence type="ECO:0000313" key="6">
    <source>
        <dbReference type="EMBL" id="RAW25480.1"/>
    </source>
</evidence>
<keyword evidence="7" id="KW-1185">Reference proteome</keyword>
<evidence type="ECO:0000313" key="2">
    <source>
        <dbReference type="EMBL" id="KAG2873917.1"/>
    </source>
</evidence>